<dbReference type="InterPro" id="IPR036291">
    <property type="entry name" value="NAD(P)-bd_dom_sf"/>
</dbReference>
<keyword evidence="19" id="KW-1185">Reference proteome</keyword>
<evidence type="ECO:0000256" key="1">
    <source>
        <dbReference type="ARBA" id="ARBA00005059"/>
    </source>
</evidence>
<dbReference type="InterPro" id="IPR018214">
    <property type="entry name" value="GluRdtase_CS"/>
</dbReference>
<dbReference type="EMBL" id="CP018632">
    <property type="protein sequence ID" value="ASJ72229.1"/>
    <property type="molecule type" value="Genomic_DNA"/>
</dbReference>
<evidence type="ECO:0000256" key="11">
    <source>
        <dbReference type="PIRSR" id="PIRSR000445-2"/>
    </source>
</evidence>
<evidence type="ECO:0000256" key="13">
    <source>
        <dbReference type="PIRSR" id="PIRSR000445-4"/>
    </source>
</evidence>
<dbReference type="HAMAP" id="MF_00087">
    <property type="entry name" value="Glu_tRNA_reductase"/>
    <property type="match status" value="1"/>
</dbReference>
<evidence type="ECO:0000259" key="15">
    <source>
        <dbReference type="Pfam" id="PF00745"/>
    </source>
</evidence>
<dbReference type="EC" id="1.2.1.70" evidence="3 9"/>
<dbReference type="Gene3D" id="3.40.50.720">
    <property type="entry name" value="NAD(P)-binding Rossmann-like Domain"/>
    <property type="match status" value="1"/>
</dbReference>
<dbReference type="Pfam" id="PF01488">
    <property type="entry name" value="Shikimate_DH"/>
    <property type="match status" value="1"/>
</dbReference>
<feature type="domain" description="Tetrapyrrole biosynthesis glutamyl-tRNA reductase dimerisation" evidence="15">
    <location>
        <begin position="318"/>
        <end position="415"/>
    </location>
</feature>
<dbReference type="InterPro" id="IPR015896">
    <property type="entry name" value="4pyrrol_synth_GluRdtase_dimer"/>
</dbReference>
<dbReference type="KEGG" id="gai:IMCC3135_10675"/>
<feature type="binding site" evidence="9 11">
    <location>
        <begin position="112"/>
        <end position="114"/>
    </location>
    <ligand>
        <name>substrate</name>
    </ligand>
</feature>
<dbReference type="FunFam" id="3.30.460.30:FF:000001">
    <property type="entry name" value="Glutamyl-tRNA reductase"/>
    <property type="match status" value="1"/>
</dbReference>
<accession>A0A2Z2NM31</accession>
<proteinExistence type="inferred from homology"/>
<evidence type="ECO:0000259" key="16">
    <source>
        <dbReference type="Pfam" id="PF01488"/>
    </source>
</evidence>
<dbReference type="GO" id="GO:0008883">
    <property type="term" value="F:glutamyl-tRNA reductase activity"/>
    <property type="evidence" value="ECO:0007669"/>
    <property type="project" value="UniProtKB-UniRule"/>
</dbReference>
<comment type="subunit">
    <text evidence="9">Homodimer.</text>
</comment>
<evidence type="ECO:0000256" key="12">
    <source>
        <dbReference type="PIRSR" id="PIRSR000445-3"/>
    </source>
</evidence>
<dbReference type="RefSeq" id="WP_088917565.1">
    <property type="nucleotide sequence ID" value="NZ_CP018632.1"/>
</dbReference>
<dbReference type="Pfam" id="PF00745">
    <property type="entry name" value="GlutR_dimer"/>
    <property type="match status" value="1"/>
</dbReference>
<dbReference type="NCBIfam" id="TIGR01035">
    <property type="entry name" value="hemA"/>
    <property type="match status" value="1"/>
</dbReference>
<sequence length="420" mass="46028">MPILALGLNHHTAPLDIRERAVIAEGQVGEALATLRRVGGVNEAAIVSTCNRTEIYCGMDHQDTGAVVEWMHHYFELRDQGFQPYLFHHEDRDAVHHLMRVCSGLDSMILGEPQILGQIKSAYRDADQHGMLGQELSVLFQTAFSVAKQVRTDTAIGNSPVSVAFAAVSLARQIFADLSKQSALLIGAGDTIQLAARHLKTAGIGNIRIANRTLERATVLAQEVGGTAIELKDIPDALPHADIIISSTGSQLPILGKGAVQRALKQRKFRSQLIVDIAVPRDVEAEVNDIDGVFLYTVDDLQAVIEENRQSRQEAAFEAEQIVTTQVDLFMRKMQSLGAKDMILSYREKIEAIRASSLEKSLKQLQAGQDPEAVLKQLAHSLSNKVMHQPTARLRQAAENGNHTLLEAARTLLDLPTTKP</sequence>
<name>A0A2Z2NM31_9GAMM</name>
<dbReference type="SUPFAM" id="SSF69075">
    <property type="entry name" value="Glutamyl tRNA-reductase dimerization domain"/>
    <property type="match status" value="1"/>
</dbReference>
<evidence type="ECO:0000259" key="17">
    <source>
        <dbReference type="Pfam" id="PF05201"/>
    </source>
</evidence>
<evidence type="ECO:0000256" key="9">
    <source>
        <dbReference type="HAMAP-Rule" id="MF_00087"/>
    </source>
</evidence>
<evidence type="ECO:0000256" key="7">
    <source>
        <dbReference type="ARBA" id="ARBA00047464"/>
    </source>
</evidence>
<dbReference type="Gene3D" id="3.30.460.30">
    <property type="entry name" value="Glutamyl-tRNA reductase, N-terminal domain"/>
    <property type="match status" value="1"/>
</dbReference>
<keyword evidence="5 9" id="KW-0560">Oxidoreductase</keyword>
<feature type="active site" description="Nucleophile" evidence="9 10">
    <location>
        <position position="50"/>
    </location>
</feature>
<dbReference type="SUPFAM" id="SSF51735">
    <property type="entry name" value="NAD(P)-binding Rossmann-fold domains"/>
    <property type="match status" value="1"/>
</dbReference>
<evidence type="ECO:0000313" key="19">
    <source>
        <dbReference type="Proteomes" id="UP000250079"/>
    </source>
</evidence>
<evidence type="ECO:0000256" key="10">
    <source>
        <dbReference type="PIRSR" id="PIRSR000445-1"/>
    </source>
</evidence>
<feature type="binding site" evidence="9 11">
    <location>
        <position position="118"/>
    </location>
    <ligand>
        <name>substrate</name>
    </ligand>
</feature>
<dbReference type="GO" id="GO:0050661">
    <property type="term" value="F:NADP binding"/>
    <property type="evidence" value="ECO:0007669"/>
    <property type="project" value="InterPro"/>
</dbReference>
<evidence type="ECO:0000256" key="8">
    <source>
        <dbReference type="ARBA" id="ARBA00068659"/>
    </source>
</evidence>
<dbReference type="PIRSF" id="PIRSF000445">
    <property type="entry name" value="4pyrrol_synth_GluRdtase"/>
    <property type="match status" value="1"/>
</dbReference>
<feature type="domain" description="Glutamyl-tRNA reductase N-terminal" evidence="17">
    <location>
        <begin position="6"/>
        <end position="154"/>
    </location>
</feature>
<comment type="domain">
    <text evidence="9">Possesses an unusual extended V-shaped dimeric structure with each monomer consisting of three distinct domains arranged along a curved 'spinal' alpha-helix. The N-terminal catalytic domain specifically recognizes the glutamate moiety of the substrate. The second domain is the NADPH-binding domain, and the third C-terminal domain is responsible for dimerization.</text>
</comment>
<protein>
    <recommendedName>
        <fullName evidence="8 9">Glutamyl-tRNA reductase</fullName>
        <shortName evidence="9">GluTR</shortName>
        <ecNumber evidence="3 9">1.2.1.70</ecNumber>
    </recommendedName>
</protein>
<evidence type="ECO:0000256" key="4">
    <source>
        <dbReference type="ARBA" id="ARBA00022857"/>
    </source>
</evidence>
<dbReference type="FunFam" id="3.40.50.720:FF:000031">
    <property type="entry name" value="Glutamyl-tRNA reductase"/>
    <property type="match status" value="1"/>
</dbReference>
<dbReference type="OrthoDB" id="110209at2"/>
<evidence type="ECO:0000256" key="3">
    <source>
        <dbReference type="ARBA" id="ARBA00012970"/>
    </source>
</evidence>
<dbReference type="PANTHER" id="PTHR43013:SF1">
    <property type="entry name" value="GLUTAMYL-TRNA REDUCTASE"/>
    <property type="match status" value="1"/>
</dbReference>
<dbReference type="InterPro" id="IPR006151">
    <property type="entry name" value="Shikm_DH/Glu-tRNA_Rdtase"/>
</dbReference>
<feature type="binding site" evidence="9 11">
    <location>
        <begin position="49"/>
        <end position="52"/>
    </location>
    <ligand>
        <name>substrate</name>
    </ligand>
</feature>
<organism evidence="18 19">
    <name type="scientific">Granulosicoccus antarcticus IMCC3135</name>
    <dbReference type="NCBI Taxonomy" id="1192854"/>
    <lineage>
        <taxon>Bacteria</taxon>
        <taxon>Pseudomonadati</taxon>
        <taxon>Pseudomonadota</taxon>
        <taxon>Gammaproteobacteria</taxon>
        <taxon>Chromatiales</taxon>
        <taxon>Granulosicoccaceae</taxon>
        <taxon>Granulosicoccus</taxon>
    </lineage>
</organism>
<evidence type="ECO:0000256" key="2">
    <source>
        <dbReference type="ARBA" id="ARBA00005916"/>
    </source>
</evidence>
<dbReference type="GO" id="GO:0019353">
    <property type="term" value="P:protoporphyrinogen IX biosynthetic process from glutamate"/>
    <property type="evidence" value="ECO:0007669"/>
    <property type="project" value="TreeGrafter"/>
</dbReference>
<comment type="miscellaneous">
    <text evidence="9">During catalysis, the active site Cys acts as a nucleophile attacking the alpha-carbonyl group of tRNA-bound glutamate with the formation of a thioester intermediate between enzyme and glutamate, and the concomitant release of tRNA(Glu). The thioester intermediate is finally reduced by direct hydride transfer from NADPH, to form the product GSA.</text>
</comment>
<feature type="site" description="Important for activity" evidence="9 13">
    <location>
        <position position="97"/>
    </location>
</feature>
<dbReference type="InterPro" id="IPR036343">
    <property type="entry name" value="GluRdtase_N_sf"/>
</dbReference>
<dbReference type="PANTHER" id="PTHR43013">
    <property type="entry name" value="GLUTAMYL-TRNA REDUCTASE"/>
    <property type="match status" value="1"/>
</dbReference>
<dbReference type="CDD" id="cd05213">
    <property type="entry name" value="NAD_bind_Glutamyl_tRNA_reduct"/>
    <property type="match status" value="1"/>
</dbReference>
<keyword evidence="6 9" id="KW-0627">Porphyrin biosynthesis</keyword>
<dbReference type="PROSITE" id="PS00747">
    <property type="entry name" value="GLUTR"/>
    <property type="match status" value="1"/>
</dbReference>
<comment type="function">
    <text evidence="9">Catalyzes the NADPH-dependent reduction of glutamyl-tRNA(Glu) to glutamate 1-semialdehyde (GSA).</text>
</comment>
<evidence type="ECO:0000256" key="5">
    <source>
        <dbReference type="ARBA" id="ARBA00023002"/>
    </source>
</evidence>
<dbReference type="UniPathway" id="UPA00251">
    <property type="reaction ID" value="UER00316"/>
</dbReference>
<comment type="similarity">
    <text evidence="2 9 14">Belongs to the glutamyl-tRNA reductase family.</text>
</comment>
<feature type="binding site" evidence="9 12">
    <location>
        <begin position="187"/>
        <end position="192"/>
    </location>
    <ligand>
        <name>NADP(+)</name>
        <dbReference type="ChEBI" id="CHEBI:58349"/>
    </ligand>
</feature>
<dbReference type="InterPro" id="IPR036453">
    <property type="entry name" value="GluRdtase_dimer_dom_sf"/>
</dbReference>
<keyword evidence="4 9" id="KW-0521">NADP</keyword>
<feature type="domain" description="Quinate/shikimate 5-dehydrogenase/glutamyl-tRNA reductase" evidence="16">
    <location>
        <begin position="170"/>
        <end position="304"/>
    </location>
</feature>
<gene>
    <name evidence="9 18" type="primary">hemA</name>
    <name evidence="18" type="ORF">IMCC3135_10675</name>
</gene>
<evidence type="ECO:0000313" key="18">
    <source>
        <dbReference type="EMBL" id="ASJ72229.1"/>
    </source>
</evidence>
<dbReference type="InterPro" id="IPR000343">
    <property type="entry name" value="4pyrrol_synth_GluRdtase"/>
</dbReference>
<feature type="binding site" evidence="9 11">
    <location>
        <position position="107"/>
    </location>
    <ligand>
        <name>substrate</name>
    </ligand>
</feature>
<dbReference type="InterPro" id="IPR015895">
    <property type="entry name" value="4pyrrol_synth_GluRdtase_N"/>
</dbReference>
<dbReference type="AlphaFoldDB" id="A0A2Z2NM31"/>
<comment type="pathway">
    <text evidence="1 9 14">Porphyrin-containing compound metabolism; protoporphyrin-IX biosynthesis; 5-aminolevulinate from L-glutamyl-tRNA(Glu): step 1/2.</text>
</comment>
<evidence type="ECO:0000256" key="14">
    <source>
        <dbReference type="RuleBase" id="RU000584"/>
    </source>
</evidence>
<comment type="catalytic activity">
    <reaction evidence="7 9 14">
        <text>(S)-4-amino-5-oxopentanoate + tRNA(Glu) + NADP(+) = L-glutamyl-tRNA(Glu) + NADPH + H(+)</text>
        <dbReference type="Rhea" id="RHEA:12344"/>
        <dbReference type="Rhea" id="RHEA-COMP:9663"/>
        <dbReference type="Rhea" id="RHEA-COMP:9680"/>
        <dbReference type="ChEBI" id="CHEBI:15378"/>
        <dbReference type="ChEBI" id="CHEBI:57501"/>
        <dbReference type="ChEBI" id="CHEBI:57783"/>
        <dbReference type="ChEBI" id="CHEBI:58349"/>
        <dbReference type="ChEBI" id="CHEBI:78442"/>
        <dbReference type="ChEBI" id="CHEBI:78520"/>
        <dbReference type="EC" id="1.2.1.70"/>
    </reaction>
</comment>
<reference evidence="18 19" key="1">
    <citation type="submission" date="2016-12" db="EMBL/GenBank/DDBJ databases">
        <authorList>
            <person name="Song W.-J."/>
            <person name="Kurnit D.M."/>
        </authorList>
    </citation>
    <scope>NUCLEOTIDE SEQUENCE [LARGE SCALE GENOMIC DNA]</scope>
    <source>
        <strain evidence="18 19">IMCC3135</strain>
    </source>
</reference>
<dbReference type="Pfam" id="PF05201">
    <property type="entry name" value="GlutR_N"/>
    <property type="match status" value="1"/>
</dbReference>
<dbReference type="SUPFAM" id="SSF69742">
    <property type="entry name" value="Glutamyl tRNA-reductase catalytic, N-terminal domain"/>
    <property type="match status" value="1"/>
</dbReference>
<evidence type="ECO:0000256" key="6">
    <source>
        <dbReference type="ARBA" id="ARBA00023244"/>
    </source>
</evidence>
<dbReference type="Proteomes" id="UP000250079">
    <property type="component" value="Chromosome"/>
</dbReference>